<evidence type="ECO:0000313" key="4">
    <source>
        <dbReference type="Proteomes" id="UP000224740"/>
    </source>
</evidence>
<dbReference type="CDD" id="cd01948">
    <property type="entry name" value="EAL"/>
    <property type="match status" value="1"/>
</dbReference>
<evidence type="ECO:0000313" key="5">
    <source>
        <dbReference type="Proteomes" id="UP000264693"/>
    </source>
</evidence>
<name>A0A347TJM6_9BACT</name>
<dbReference type="AlphaFoldDB" id="A0A347TJM6"/>
<protein>
    <submittedName>
        <fullName evidence="2">Diguanylate phosphodiesterase</fullName>
    </submittedName>
    <submittedName>
        <fullName evidence="3">EAL domain-containing protein</fullName>
    </submittedName>
</protein>
<evidence type="ECO:0000313" key="3">
    <source>
        <dbReference type="EMBL" id="PHO14800.1"/>
    </source>
</evidence>
<dbReference type="Gene3D" id="3.30.450.20">
    <property type="entry name" value="PAS domain"/>
    <property type="match status" value="1"/>
</dbReference>
<gene>
    <name evidence="2" type="ORF">AMRN_1053</name>
    <name evidence="3" type="ORF">CPH92_10240</name>
</gene>
<dbReference type="InterPro" id="IPR035919">
    <property type="entry name" value="EAL_sf"/>
</dbReference>
<dbReference type="InterPro" id="IPR050706">
    <property type="entry name" value="Cyclic-di-GMP_PDE-like"/>
</dbReference>
<dbReference type="PANTHER" id="PTHR33121">
    <property type="entry name" value="CYCLIC DI-GMP PHOSPHODIESTERASE PDEF"/>
    <property type="match status" value="1"/>
</dbReference>
<accession>A0A347TJM6</accession>
<dbReference type="Proteomes" id="UP000264693">
    <property type="component" value="Chromosome"/>
</dbReference>
<dbReference type="SUPFAM" id="SSF141868">
    <property type="entry name" value="EAL domain-like"/>
    <property type="match status" value="1"/>
</dbReference>
<dbReference type="EMBL" id="CP032101">
    <property type="protein sequence ID" value="AXX86804.1"/>
    <property type="molecule type" value="Genomic_DNA"/>
</dbReference>
<dbReference type="InterPro" id="IPR029151">
    <property type="entry name" value="Sensor-like_sf"/>
</dbReference>
<evidence type="ECO:0000259" key="1">
    <source>
        <dbReference type="PROSITE" id="PS50883"/>
    </source>
</evidence>
<reference evidence="2 5" key="3">
    <citation type="submission" date="2018-08" db="EMBL/GenBank/DDBJ databases">
        <title>Complete genome of the Arcobacter marinus type strain JCM 15502.</title>
        <authorList>
            <person name="Miller W.G."/>
            <person name="Yee E."/>
            <person name="Huynh S."/>
            <person name="Parker C.T."/>
        </authorList>
    </citation>
    <scope>NUCLEOTIDE SEQUENCE [LARGE SCALE GENOMIC DNA]</scope>
    <source>
        <strain evidence="2 5">JCM 15502</strain>
    </source>
</reference>
<dbReference type="RefSeq" id="WP_099311620.1">
    <property type="nucleotide sequence ID" value="NZ_CP032101.1"/>
</dbReference>
<sequence>MFSNIKIKVYFQPIISIKDKKIFAFEALVRGFDKKNNLITPDILLEKAKKDKVIEEFDNYIRQKAIRKFKNYYDEDENLLLFLNFESSVIEKSEKYNFNLDFVKEVERLNINKKNIVLEIKEDTISNIKALNTFCKKHKDLGFIIAIDDFGTGYSSFDRLAIIQPDIVKIDRSLISNIENNYINSSILKSIVDISNKIGALTLAEGVETKEEILTCMKNHIEIYQGFYFEKAIDEIKKETKESLLNKINIIGLEYKDAVKKHMKTKQAILRRMKHLTKDVVKTISFEQNFHLEKLELVLKENNNIEAIYLIDYNLGNQINDTLINNIQNRFYKASKHNDDHNLKEYYYITKESKTKEFLSQKYISKATGSMCRTYSKTIKINQNRFILCFDILTD</sequence>
<dbReference type="EMBL" id="NXAO01000047">
    <property type="protein sequence ID" value="PHO14800.1"/>
    <property type="molecule type" value="Genomic_DNA"/>
</dbReference>
<proteinExistence type="predicted"/>
<dbReference type="Proteomes" id="UP000224740">
    <property type="component" value="Unassembled WGS sequence"/>
</dbReference>
<dbReference type="KEGG" id="amar:AMRN_1053"/>
<feature type="domain" description="EAL" evidence="1">
    <location>
        <begin position="1"/>
        <end position="246"/>
    </location>
</feature>
<reference evidence="4" key="1">
    <citation type="submission" date="2017-09" db="EMBL/GenBank/DDBJ databases">
        <title>Arcobacter canalis sp. nov., a new species isolated from a water canal contaminated with urban sewage.</title>
        <authorList>
            <person name="Perez-Cataluna A."/>
            <person name="Salas-Masso N."/>
            <person name="Figueras M.J."/>
        </authorList>
    </citation>
    <scope>NUCLEOTIDE SEQUENCE [LARGE SCALE GENOMIC DNA]</scope>
    <source>
        <strain evidence="4">CECT 7727</strain>
    </source>
</reference>
<keyword evidence="4" id="KW-1185">Reference proteome</keyword>
<dbReference type="Pfam" id="PF00563">
    <property type="entry name" value="EAL"/>
    <property type="match status" value="1"/>
</dbReference>
<dbReference type="InterPro" id="IPR001633">
    <property type="entry name" value="EAL_dom"/>
</dbReference>
<reference evidence="3" key="2">
    <citation type="submission" date="2017-09" db="EMBL/GenBank/DDBJ databases">
        <authorList>
            <person name="Perez-Cataluna A."/>
            <person name="Figueras M.J."/>
            <person name="Salas-Masso N."/>
        </authorList>
    </citation>
    <scope>NUCLEOTIDE SEQUENCE</scope>
    <source>
        <strain evidence="3">CECT 7727</strain>
    </source>
</reference>
<evidence type="ECO:0000313" key="2">
    <source>
        <dbReference type="EMBL" id="AXX86804.1"/>
    </source>
</evidence>
<dbReference type="Gene3D" id="3.20.20.450">
    <property type="entry name" value="EAL domain"/>
    <property type="match status" value="1"/>
</dbReference>
<organism evidence="2 5">
    <name type="scientific">Malaciobacter marinus</name>
    <dbReference type="NCBI Taxonomy" id="505249"/>
    <lineage>
        <taxon>Bacteria</taxon>
        <taxon>Pseudomonadati</taxon>
        <taxon>Campylobacterota</taxon>
        <taxon>Epsilonproteobacteria</taxon>
        <taxon>Campylobacterales</taxon>
        <taxon>Arcobacteraceae</taxon>
        <taxon>Malaciobacter</taxon>
    </lineage>
</organism>
<dbReference type="SUPFAM" id="SSF103190">
    <property type="entry name" value="Sensory domain-like"/>
    <property type="match status" value="1"/>
</dbReference>
<dbReference type="PANTHER" id="PTHR33121:SF76">
    <property type="entry name" value="SIGNALING PROTEIN"/>
    <property type="match status" value="1"/>
</dbReference>
<dbReference type="SMART" id="SM00052">
    <property type="entry name" value="EAL"/>
    <property type="match status" value="1"/>
</dbReference>
<dbReference type="PROSITE" id="PS50883">
    <property type="entry name" value="EAL"/>
    <property type="match status" value="1"/>
</dbReference>
<dbReference type="GO" id="GO:0071111">
    <property type="term" value="F:cyclic-guanylate-specific phosphodiesterase activity"/>
    <property type="evidence" value="ECO:0007669"/>
    <property type="project" value="InterPro"/>
</dbReference>